<evidence type="ECO:0000313" key="1">
    <source>
        <dbReference type="EMBL" id="KIJ23088.1"/>
    </source>
</evidence>
<proteinExistence type="predicted"/>
<dbReference type="OrthoDB" id="2894435at2759"/>
<dbReference type="HOGENOM" id="CLU_058504_0_0_1"/>
<evidence type="ECO:0008006" key="3">
    <source>
        <dbReference type="Google" id="ProtNLM"/>
    </source>
</evidence>
<keyword evidence="2" id="KW-1185">Reference proteome</keyword>
<evidence type="ECO:0000313" key="2">
    <source>
        <dbReference type="Proteomes" id="UP000054279"/>
    </source>
</evidence>
<protein>
    <recommendedName>
        <fullName evidence="3">MULE transposase domain-containing protein</fullName>
    </recommendedName>
</protein>
<dbReference type="Proteomes" id="UP000054279">
    <property type="component" value="Unassembled WGS sequence"/>
</dbReference>
<organism evidence="1 2">
    <name type="scientific">Sphaerobolus stellatus (strain SS14)</name>
    <dbReference type="NCBI Taxonomy" id="990650"/>
    <lineage>
        <taxon>Eukaryota</taxon>
        <taxon>Fungi</taxon>
        <taxon>Dikarya</taxon>
        <taxon>Basidiomycota</taxon>
        <taxon>Agaricomycotina</taxon>
        <taxon>Agaricomycetes</taxon>
        <taxon>Phallomycetidae</taxon>
        <taxon>Geastrales</taxon>
        <taxon>Sphaerobolaceae</taxon>
        <taxon>Sphaerobolus</taxon>
    </lineage>
</organism>
<reference evidence="1 2" key="1">
    <citation type="submission" date="2014-06" db="EMBL/GenBank/DDBJ databases">
        <title>Evolutionary Origins and Diversification of the Mycorrhizal Mutualists.</title>
        <authorList>
            <consortium name="DOE Joint Genome Institute"/>
            <consortium name="Mycorrhizal Genomics Consortium"/>
            <person name="Kohler A."/>
            <person name="Kuo A."/>
            <person name="Nagy L.G."/>
            <person name="Floudas D."/>
            <person name="Copeland A."/>
            <person name="Barry K.W."/>
            <person name="Cichocki N."/>
            <person name="Veneault-Fourrey C."/>
            <person name="LaButti K."/>
            <person name="Lindquist E.A."/>
            <person name="Lipzen A."/>
            <person name="Lundell T."/>
            <person name="Morin E."/>
            <person name="Murat C."/>
            <person name="Riley R."/>
            <person name="Ohm R."/>
            <person name="Sun H."/>
            <person name="Tunlid A."/>
            <person name="Henrissat B."/>
            <person name="Grigoriev I.V."/>
            <person name="Hibbett D.S."/>
            <person name="Martin F."/>
        </authorList>
    </citation>
    <scope>NUCLEOTIDE SEQUENCE [LARGE SCALE GENOMIC DNA]</scope>
    <source>
        <strain evidence="1 2">SS14</strain>
    </source>
</reference>
<accession>A0A0C9T2S2</accession>
<gene>
    <name evidence="1" type="ORF">M422DRAFT_276407</name>
</gene>
<sequence length="396" mass="45904">MFYLSYLLNTDPKSGRQKVEWSNHFECSHASTYRDARDTNLSPSKQRNCAPSPKYCCDAKILISKLCTSDLLEIRDFWKHNNHNPVQLRDMQESRNPDAVHEWLHTRVNKSFNQKAIKAMLQMSSEELAELKVDNTSLPYSIKISTLDIYNAVRQKAKHETILAPEIGESVKLWMEQLGGPDGPPFMSRHLVRRTVVVIHSPLFHRGKQSLTQPYYLIGEYANAMCLDSTQNTCKGVDKEKVTGKGVPLTFMLTRYESHCPLEHFLKWLQQECSFEPESITIDCSDTEALGINKSIPDRAIMIIYCYWHLWQAWEKNITPKFHITFEGVRRKEVRSELLKDLQDILGRLLHAGTAEDFETHWEFMQTEYGRHPAWINIWKTNMSSIKNGGLRLGGW</sequence>
<name>A0A0C9T2S2_SPHS4</name>
<dbReference type="AlphaFoldDB" id="A0A0C9T2S2"/>
<dbReference type="EMBL" id="KN837810">
    <property type="protein sequence ID" value="KIJ23088.1"/>
    <property type="molecule type" value="Genomic_DNA"/>
</dbReference>